<dbReference type="PANTHER" id="PTHR43649:SF31">
    <property type="entry name" value="SN-GLYCEROL-3-PHOSPHATE-BINDING PERIPLASMIC PROTEIN UGPB"/>
    <property type="match status" value="1"/>
</dbReference>
<dbReference type="InterPro" id="IPR006059">
    <property type="entry name" value="SBP"/>
</dbReference>
<evidence type="ECO:0000313" key="6">
    <source>
        <dbReference type="EMBL" id="MZQ81141.1"/>
    </source>
</evidence>
<sequence>MNKKVKTSALAILAFCTTIVFAGCSKNAVEPAQSVAPATSKPTAQQPPKTVKVVLPSARAEDEAFYKAEVKKFMDKNPDVKVDLQMNPSAQYNNAVQLMFATNEGPDVFFIVGGKAQWQLASDNGWIQPIDDYLTPEFKARYPQGTFDKDSWLRYKDKVVGVPLADPRYSKVRPLFYNVDILKQYGIDAPPKTYSEFKNMSAKITKEGKGQVYGTSIMGKDLGAFSATIAGFAVSNEGGVLQQEGDWPISLLTGQANAASMAPAVEIFRDLNAQKVLAPGWENWDPAQMHQQFAAGKVAMFVGAAWQAAEILKLKPDLKLGIAAAPVPDTGRKGYRDVPTPAEPKFVIGSGSKVKDAAWKVLDYFGSAEFQKSYFQSSKEMVVIPKAYDGIELDGVSKQVLQVMNETLRLAPHVSLKNADMDKLSKPIADGLPKPRIKDLGVKAIINNEDVKAVFSEYDKKVNQLIEAEMKKARDGGSKITIDDLKFSDWDPMKDYLRK</sequence>
<dbReference type="PANTHER" id="PTHR43649">
    <property type="entry name" value="ARABINOSE-BINDING PROTEIN-RELATED"/>
    <property type="match status" value="1"/>
</dbReference>
<dbReference type="GO" id="GO:0030313">
    <property type="term" value="C:cell envelope"/>
    <property type="evidence" value="ECO:0007669"/>
    <property type="project" value="UniProtKB-SubCell"/>
</dbReference>
<dbReference type="EMBL" id="WTUZ01000007">
    <property type="protein sequence ID" value="MZQ81141.1"/>
    <property type="molecule type" value="Genomic_DNA"/>
</dbReference>
<dbReference type="InterPro" id="IPR050490">
    <property type="entry name" value="Bact_solute-bd_prot1"/>
</dbReference>
<evidence type="ECO:0000256" key="5">
    <source>
        <dbReference type="SAM" id="SignalP"/>
    </source>
</evidence>
<comment type="caution">
    <text evidence="6">The sequence shown here is derived from an EMBL/GenBank/DDBJ whole genome shotgun (WGS) entry which is preliminary data.</text>
</comment>
<name>A0A6L8UUR6_9BACL</name>
<dbReference type="AlphaFoldDB" id="A0A6L8UUR6"/>
<keyword evidence="4 5" id="KW-0732">Signal</keyword>
<dbReference type="Pfam" id="PF01547">
    <property type="entry name" value="SBP_bac_1"/>
    <property type="match status" value="1"/>
</dbReference>
<feature type="chain" id="PRO_5038392567" evidence="5">
    <location>
        <begin position="23"/>
        <end position="499"/>
    </location>
</feature>
<keyword evidence="7" id="KW-1185">Reference proteome</keyword>
<feature type="signal peptide" evidence="5">
    <location>
        <begin position="1"/>
        <end position="22"/>
    </location>
</feature>
<accession>A0A6L8UUR6</accession>
<dbReference type="RefSeq" id="WP_161405447.1">
    <property type="nucleotide sequence ID" value="NZ_WTUZ01000007.1"/>
</dbReference>
<dbReference type="SUPFAM" id="SSF53850">
    <property type="entry name" value="Periplasmic binding protein-like II"/>
    <property type="match status" value="1"/>
</dbReference>
<evidence type="ECO:0000256" key="2">
    <source>
        <dbReference type="ARBA" id="ARBA00008520"/>
    </source>
</evidence>
<comment type="similarity">
    <text evidence="2">Belongs to the bacterial solute-binding protein 1 family.</text>
</comment>
<reference evidence="6 7" key="1">
    <citation type="submission" date="2019-12" db="EMBL/GenBank/DDBJ databases">
        <title>Paenibacillus sp. nov. sp. isolated from soil.</title>
        <authorList>
            <person name="Kim J."/>
            <person name="Jeong S.E."/>
            <person name="Jung H.S."/>
            <person name="Jeon C.O."/>
        </authorList>
    </citation>
    <scope>NUCLEOTIDE SEQUENCE [LARGE SCALE GENOMIC DNA]</scope>
    <source>
        <strain evidence="6 7">5J-6</strain>
    </source>
</reference>
<dbReference type="PROSITE" id="PS51257">
    <property type="entry name" value="PROKAR_LIPOPROTEIN"/>
    <property type="match status" value="1"/>
</dbReference>
<dbReference type="Gene3D" id="3.40.190.10">
    <property type="entry name" value="Periplasmic binding protein-like II"/>
    <property type="match status" value="1"/>
</dbReference>
<keyword evidence="3" id="KW-0813">Transport</keyword>
<organism evidence="6 7">
    <name type="scientific">Paenibacillus silvestris</name>
    <dbReference type="NCBI Taxonomy" id="2606219"/>
    <lineage>
        <taxon>Bacteria</taxon>
        <taxon>Bacillati</taxon>
        <taxon>Bacillota</taxon>
        <taxon>Bacilli</taxon>
        <taxon>Bacillales</taxon>
        <taxon>Paenibacillaceae</taxon>
        <taxon>Paenibacillus</taxon>
    </lineage>
</organism>
<evidence type="ECO:0000256" key="1">
    <source>
        <dbReference type="ARBA" id="ARBA00004196"/>
    </source>
</evidence>
<evidence type="ECO:0000256" key="4">
    <source>
        <dbReference type="ARBA" id="ARBA00022729"/>
    </source>
</evidence>
<comment type="subcellular location">
    <subcellularLocation>
        <location evidence="1">Cell envelope</location>
    </subcellularLocation>
</comment>
<proteinExistence type="inferred from homology"/>
<dbReference type="Proteomes" id="UP000481087">
    <property type="component" value="Unassembled WGS sequence"/>
</dbReference>
<evidence type="ECO:0000313" key="7">
    <source>
        <dbReference type="Proteomes" id="UP000481087"/>
    </source>
</evidence>
<gene>
    <name evidence="6" type="ORF">GQF01_03200</name>
</gene>
<protein>
    <submittedName>
        <fullName evidence="6">Extracellular solute-binding protein</fullName>
    </submittedName>
</protein>
<evidence type="ECO:0000256" key="3">
    <source>
        <dbReference type="ARBA" id="ARBA00022448"/>
    </source>
</evidence>